<keyword evidence="3" id="KW-0732">Signal</keyword>
<keyword evidence="2" id="KW-1133">Transmembrane helix</keyword>
<reference evidence="4 5" key="1">
    <citation type="submission" date="2018-07" db="EMBL/GenBank/DDBJ databases">
        <title>Modular assembly of carbohydrate-degrading microbial communities in the ocean.</title>
        <authorList>
            <person name="Enke T.N."/>
            <person name="Datta M.S."/>
            <person name="Schwartzman J.A."/>
            <person name="Cermak N."/>
            <person name="Schmitz D.A."/>
            <person name="Barrere J."/>
            <person name="Cordero O.X."/>
        </authorList>
    </citation>
    <scope>NUCLEOTIDE SEQUENCE [LARGE SCALE GENOMIC DNA]</scope>
    <source>
        <strain evidence="4 5">C3M10</strain>
    </source>
</reference>
<dbReference type="EMBL" id="QOCE01000012">
    <property type="protein sequence ID" value="RBW60019.1"/>
    <property type="molecule type" value="Genomic_DNA"/>
</dbReference>
<evidence type="ECO:0000313" key="4">
    <source>
        <dbReference type="EMBL" id="RBW60019.1"/>
    </source>
</evidence>
<dbReference type="RefSeq" id="WP_113822380.1">
    <property type="nucleotide sequence ID" value="NZ_QOCE01000012.1"/>
</dbReference>
<sequence length="151" mass="17111">MHRKFIALIVTTAILVTGFSAAPARAGDTEKLLGGLAALAILGVAVNEHNKRKKRRHQDVTRNNHSYQPPVTRPLPSHVARYDLPARCLKPMKGYPGNSALLKPKCLSKHYRHANSLPQYCKISFWNGQRTKQAYEPRCLRQQGYRVVHNY</sequence>
<proteinExistence type="predicted"/>
<dbReference type="Proteomes" id="UP000252706">
    <property type="component" value="Unassembled WGS sequence"/>
</dbReference>
<evidence type="ECO:0000256" key="3">
    <source>
        <dbReference type="SAM" id="SignalP"/>
    </source>
</evidence>
<evidence type="ECO:0000256" key="2">
    <source>
        <dbReference type="SAM" id="Phobius"/>
    </source>
</evidence>
<keyword evidence="2" id="KW-0472">Membrane</keyword>
<dbReference type="OrthoDB" id="7876829at2"/>
<evidence type="ECO:0000256" key="1">
    <source>
        <dbReference type="SAM" id="MobiDB-lite"/>
    </source>
</evidence>
<name>A0A366X5F1_9RHOB</name>
<evidence type="ECO:0000313" key="5">
    <source>
        <dbReference type="Proteomes" id="UP000252706"/>
    </source>
</evidence>
<comment type="caution">
    <text evidence="4">The sequence shown here is derived from an EMBL/GenBank/DDBJ whole genome shotgun (WGS) entry which is preliminary data.</text>
</comment>
<keyword evidence="2" id="KW-0812">Transmembrane</keyword>
<protein>
    <submittedName>
        <fullName evidence="4">Uncharacterized protein</fullName>
    </submittedName>
</protein>
<feature type="signal peptide" evidence="3">
    <location>
        <begin position="1"/>
        <end position="26"/>
    </location>
</feature>
<dbReference type="AlphaFoldDB" id="A0A366X5F1"/>
<feature type="transmembrane region" description="Helical" evidence="2">
    <location>
        <begin position="31"/>
        <end position="47"/>
    </location>
</feature>
<gene>
    <name evidence="4" type="ORF">DS909_05170</name>
</gene>
<feature type="chain" id="PRO_5016570868" evidence="3">
    <location>
        <begin position="27"/>
        <end position="151"/>
    </location>
</feature>
<organism evidence="4 5">
    <name type="scientific">Phaeobacter gallaeciensis</name>
    <dbReference type="NCBI Taxonomy" id="60890"/>
    <lineage>
        <taxon>Bacteria</taxon>
        <taxon>Pseudomonadati</taxon>
        <taxon>Pseudomonadota</taxon>
        <taxon>Alphaproteobacteria</taxon>
        <taxon>Rhodobacterales</taxon>
        <taxon>Roseobacteraceae</taxon>
        <taxon>Phaeobacter</taxon>
    </lineage>
</organism>
<feature type="region of interest" description="Disordered" evidence="1">
    <location>
        <begin position="50"/>
        <end position="74"/>
    </location>
</feature>
<accession>A0A366X5F1</accession>